<evidence type="ECO:0008006" key="4">
    <source>
        <dbReference type="Google" id="ProtNLM"/>
    </source>
</evidence>
<dbReference type="Proteomes" id="UP000238338">
    <property type="component" value="Unassembled WGS sequence"/>
</dbReference>
<dbReference type="RefSeq" id="WP_105513888.1">
    <property type="nucleotide sequence ID" value="NZ_PVEP01000002.1"/>
</dbReference>
<dbReference type="OrthoDB" id="7873677at2"/>
<dbReference type="AlphaFoldDB" id="A0A2S8S9Z7"/>
<evidence type="ECO:0000313" key="3">
    <source>
        <dbReference type="Proteomes" id="UP000238338"/>
    </source>
</evidence>
<sequence>MMRLVLIFALSAAPLAGPALADNCRIDRTTRKCIFVPLSQRTPPDFTVGDEFPVYDHSMIMNIDRYGLDPVDGPWRYYMSGPDIYRVSTKGYKVLEVIRNPPRR</sequence>
<accession>A0A2S8S9Z7</accession>
<keyword evidence="1" id="KW-0732">Signal</keyword>
<proteinExistence type="predicted"/>
<gene>
    <name evidence="2" type="ORF">LX70_01463</name>
</gene>
<reference evidence="2 3" key="1">
    <citation type="submission" date="2018-02" db="EMBL/GenBank/DDBJ databases">
        <title>Genomic Encyclopedia of Archaeal and Bacterial Type Strains, Phase II (KMG-II): from individual species to whole genera.</title>
        <authorList>
            <person name="Goeker M."/>
        </authorList>
    </citation>
    <scope>NUCLEOTIDE SEQUENCE [LARGE SCALE GENOMIC DNA]</scope>
    <source>
        <strain evidence="2 3">DSM 18921</strain>
    </source>
</reference>
<name>A0A2S8S9Z7_9RHOB</name>
<organism evidence="2 3">
    <name type="scientific">Albidovulum denitrificans</name>
    <dbReference type="NCBI Taxonomy" id="404881"/>
    <lineage>
        <taxon>Bacteria</taxon>
        <taxon>Pseudomonadati</taxon>
        <taxon>Pseudomonadota</taxon>
        <taxon>Alphaproteobacteria</taxon>
        <taxon>Rhodobacterales</taxon>
        <taxon>Paracoccaceae</taxon>
        <taxon>Albidovulum</taxon>
    </lineage>
</organism>
<feature type="signal peptide" evidence="1">
    <location>
        <begin position="1"/>
        <end position="21"/>
    </location>
</feature>
<comment type="caution">
    <text evidence="2">The sequence shown here is derived from an EMBL/GenBank/DDBJ whole genome shotgun (WGS) entry which is preliminary data.</text>
</comment>
<evidence type="ECO:0000313" key="2">
    <source>
        <dbReference type="EMBL" id="PQV57657.1"/>
    </source>
</evidence>
<dbReference type="EMBL" id="PVEP01000002">
    <property type="protein sequence ID" value="PQV57657.1"/>
    <property type="molecule type" value="Genomic_DNA"/>
</dbReference>
<keyword evidence="3" id="KW-1185">Reference proteome</keyword>
<evidence type="ECO:0000256" key="1">
    <source>
        <dbReference type="SAM" id="SignalP"/>
    </source>
</evidence>
<protein>
    <recommendedName>
        <fullName evidence="4">Nickel/cobalt transporter regulator</fullName>
    </recommendedName>
</protein>
<feature type="chain" id="PRO_5015747674" description="Nickel/cobalt transporter regulator" evidence="1">
    <location>
        <begin position="22"/>
        <end position="104"/>
    </location>
</feature>